<evidence type="ECO:0000256" key="1">
    <source>
        <dbReference type="SAM" id="MobiDB-lite"/>
    </source>
</evidence>
<dbReference type="Gramene" id="LPERR01G37870.1">
    <property type="protein sequence ID" value="LPERR01G37870.1"/>
    <property type="gene ID" value="LPERR01G37870"/>
</dbReference>
<name>A0A0D9VA30_9ORYZ</name>
<dbReference type="InterPro" id="IPR005162">
    <property type="entry name" value="Retrotrans_gag_dom"/>
</dbReference>
<dbReference type="PANTHER" id="PTHR34222">
    <property type="entry name" value="GAG_PRE-INTEGRS DOMAIN-CONTAINING PROTEIN"/>
    <property type="match status" value="1"/>
</dbReference>
<dbReference type="STRING" id="77586.A0A0D9VA30"/>
<dbReference type="Pfam" id="PF03732">
    <property type="entry name" value="Retrotrans_gag"/>
    <property type="match status" value="1"/>
</dbReference>
<dbReference type="Proteomes" id="UP000032180">
    <property type="component" value="Chromosome 1"/>
</dbReference>
<dbReference type="HOGENOM" id="CLU_071438_0_0_1"/>
<reference evidence="3" key="3">
    <citation type="submission" date="2015-04" db="UniProtKB">
        <authorList>
            <consortium name="EnsemblPlants"/>
        </authorList>
    </citation>
    <scope>IDENTIFICATION</scope>
</reference>
<evidence type="ECO:0000259" key="2">
    <source>
        <dbReference type="Pfam" id="PF03732"/>
    </source>
</evidence>
<dbReference type="eggNOG" id="KOG0017">
    <property type="taxonomic scope" value="Eukaryota"/>
</dbReference>
<reference evidence="3 4" key="1">
    <citation type="submission" date="2012-08" db="EMBL/GenBank/DDBJ databases">
        <title>Oryza genome evolution.</title>
        <authorList>
            <person name="Wing R.A."/>
        </authorList>
    </citation>
    <scope>NUCLEOTIDE SEQUENCE</scope>
</reference>
<accession>A0A0D9VA30</accession>
<dbReference type="PANTHER" id="PTHR34222:SF79">
    <property type="entry name" value="RETROVIRUS-RELATED POL POLYPROTEIN FROM TRANSPOSON TNT 1-94"/>
    <property type="match status" value="1"/>
</dbReference>
<proteinExistence type="predicted"/>
<feature type="region of interest" description="Disordered" evidence="1">
    <location>
        <begin position="299"/>
        <end position="321"/>
    </location>
</feature>
<sequence length="321" mass="36524">MGENSGDKVADTNLGTLCELFSKILEQQQSKTSPDMFKSALEPNPVKLAGPGNYISWARHAKLILGSHGYDYLLVPDDKEEEKGGASNKQINDRVFVWLMSSMEISVREQIETMNTVSEVWYTLEKQFAGKSNKMQATRIMHELANLNQGTRSVSEYAGEMKKLYRDLHYYHKWFEPFVGKLFLDGLHSDFDFCRRLIFAKSEWPCLDDIISNVMEEEMRLANLKEKGQKSVHESAALSMQAHQPSNYQKDREKEKLFCDHCKTTGHTKEKCFKLHGYPPGWKKGKPRIGGVQGSIWNQANQTSSTGKDKVRVADGSARCV</sequence>
<dbReference type="EnsemblPlants" id="LPERR01G37870.1">
    <property type="protein sequence ID" value="LPERR01G37870.1"/>
    <property type="gene ID" value="LPERR01G37870"/>
</dbReference>
<evidence type="ECO:0000313" key="4">
    <source>
        <dbReference type="Proteomes" id="UP000032180"/>
    </source>
</evidence>
<dbReference type="AlphaFoldDB" id="A0A0D9VA30"/>
<evidence type="ECO:0000313" key="3">
    <source>
        <dbReference type="EnsemblPlants" id="LPERR01G37870.1"/>
    </source>
</evidence>
<organism evidence="3 4">
    <name type="scientific">Leersia perrieri</name>
    <dbReference type="NCBI Taxonomy" id="77586"/>
    <lineage>
        <taxon>Eukaryota</taxon>
        <taxon>Viridiplantae</taxon>
        <taxon>Streptophyta</taxon>
        <taxon>Embryophyta</taxon>
        <taxon>Tracheophyta</taxon>
        <taxon>Spermatophyta</taxon>
        <taxon>Magnoliopsida</taxon>
        <taxon>Liliopsida</taxon>
        <taxon>Poales</taxon>
        <taxon>Poaceae</taxon>
        <taxon>BOP clade</taxon>
        <taxon>Oryzoideae</taxon>
        <taxon>Oryzeae</taxon>
        <taxon>Oryzinae</taxon>
        <taxon>Leersia</taxon>
    </lineage>
</organism>
<reference evidence="4" key="2">
    <citation type="submission" date="2013-12" db="EMBL/GenBank/DDBJ databases">
        <authorList>
            <person name="Yu Y."/>
            <person name="Lee S."/>
            <person name="de Baynast K."/>
            <person name="Wissotski M."/>
            <person name="Liu L."/>
            <person name="Talag J."/>
            <person name="Goicoechea J."/>
            <person name="Angelova A."/>
            <person name="Jetty R."/>
            <person name="Kudrna D."/>
            <person name="Golser W."/>
            <person name="Rivera L."/>
            <person name="Zhang J."/>
            <person name="Wing R."/>
        </authorList>
    </citation>
    <scope>NUCLEOTIDE SEQUENCE</scope>
</reference>
<keyword evidence="4" id="KW-1185">Reference proteome</keyword>
<feature type="domain" description="Retrotransposon gag" evidence="2">
    <location>
        <begin position="113"/>
        <end position="188"/>
    </location>
</feature>
<protein>
    <recommendedName>
        <fullName evidence="2">Retrotransposon gag domain-containing protein</fullName>
    </recommendedName>
</protein>